<proteinExistence type="predicted"/>
<dbReference type="PANTHER" id="PTHR40943">
    <property type="entry name" value="CYTOPLASMIC PROTEIN-RELATED"/>
    <property type="match status" value="1"/>
</dbReference>
<accession>A0A940YB74</accession>
<dbReference type="SUPFAM" id="SSF51182">
    <property type="entry name" value="RmlC-like cupins"/>
    <property type="match status" value="1"/>
</dbReference>
<comment type="caution">
    <text evidence="3">The sequence shown here is derived from an EMBL/GenBank/DDBJ whole genome shotgun (WGS) entry which is preliminary data.</text>
</comment>
<dbReference type="RefSeq" id="WP_210855850.1">
    <property type="nucleotide sequence ID" value="NZ_JAGQDD010000015.1"/>
</dbReference>
<dbReference type="Pfam" id="PF05899">
    <property type="entry name" value="Cupin_3"/>
    <property type="match status" value="1"/>
</dbReference>
<gene>
    <name evidence="3" type="ORF">KAK03_17810</name>
</gene>
<evidence type="ECO:0000313" key="3">
    <source>
        <dbReference type="EMBL" id="MBQ0932338.1"/>
    </source>
</evidence>
<feature type="compositionally biased region" description="Basic and acidic residues" evidence="1">
    <location>
        <begin position="15"/>
        <end position="33"/>
    </location>
</feature>
<dbReference type="AlphaFoldDB" id="A0A940YB74"/>
<dbReference type="InterPro" id="IPR011051">
    <property type="entry name" value="RmlC_Cupin_sf"/>
</dbReference>
<reference evidence="3 4" key="1">
    <citation type="submission" date="2021-04" db="EMBL/GenBank/DDBJ databases">
        <title>The genome sequence of Ideonella sp. 3Y2.</title>
        <authorList>
            <person name="Liu Y."/>
        </authorList>
    </citation>
    <scope>NUCLEOTIDE SEQUENCE [LARGE SCALE GENOMIC DNA]</scope>
    <source>
        <strain evidence="3 4">3Y2</strain>
    </source>
</reference>
<evidence type="ECO:0000259" key="2">
    <source>
        <dbReference type="Pfam" id="PF05899"/>
    </source>
</evidence>
<evidence type="ECO:0000313" key="4">
    <source>
        <dbReference type="Proteomes" id="UP000676246"/>
    </source>
</evidence>
<dbReference type="PANTHER" id="PTHR40943:SF1">
    <property type="entry name" value="CYTOPLASMIC PROTEIN"/>
    <property type="match status" value="1"/>
</dbReference>
<feature type="region of interest" description="Disordered" evidence="1">
    <location>
        <begin position="1"/>
        <end position="37"/>
    </location>
</feature>
<name>A0A940YB74_9BURK</name>
<dbReference type="InterPro" id="IPR008579">
    <property type="entry name" value="UGlyAH_Cupin_dom"/>
</dbReference>
<dbReference type="Gene3D" id="2.60.120.10">
    <property type="entry name" value="Jelly Rolls"/>
    <property type="match status" value="1"/>
</dbReference>
<dbReference type="EMBL" id="JAGQDD010000015">
    <property type="protein sequence ID" value="MBQ0932338.1"/>
    <property type="molecule type" value="Genomic_DNA"/>
</dbReference>
<dbReference type="InterPro" id="IPR014710">
    <property type="entry name" value="RmlC-like_jellyroll"/>
</dbReference>
<protein>
    <submittedName>
        <fullName evidence="3">DUF861 domain-containing protein</fullName>
    </submittedName>
</protein>
<keyword evidence="4" id="KW-1185">Reference proteome</keyword>
<dbReference type="CDD" id="cd02227">
    <property type="entry name" value="cupin_TM1112-like"/>
    <property type="match status" value="1"/>
</dbReference>
<sequence length="120" mass="13615">MSRIIRFDLPATAPELDHPREERREQGNPERHTWTLYEPPGQGLAAGIWDCEPGRWRIVFGPNEHEYFVVLSGRVRVHDAQGGFTEAGPGEAIVIPPGFEGSFEVLEKVRKHFVIVDRLS</sequence>
<organism evidence="3 4">
    <name type="scientific">Ideonella alba</name>
    <dbReference type="NCBI Taxonomy" id="2824118"/>
    <lineage>
        <taxon>Bacteria</taxon>
        <taxon>Pseudomonadati</taxon>
        <taxon>Pseudomonadota</taxon>
        <taxon>Betaproteobacteria</taxon>
        <taxon>Burkholderiales</taxon>
        <taxon>Sphaerotilaceae</taxon>
        <taxon>Ideonella</taxon>
    </lineage>
</organism>
<feature type="domain" description="(S)-ureidoglycine aminohydrolase cupin" evidence="2">
    <location>
        <begin position="45"/>
        <end position="113"/>
    </location>
</feature>
<evidence type="ECO:0000256" key="1">
    <source>
        <dbReference type="SAM" id="MobiDB-lite"/>
    </source>
</evidence>
<dbReference type="Proteomes" id="UP000676246">
    <property type="component" value="Unassembled WGS sequence"/>
</dbReference>